<evidence type="ECO:0000313" key="2">
    <source>
        <dbReference type="Proteomes" id="UP000224003"/>
    </source>
</evidence>
<comment type="caution">
    <text evidence="1">The sequence shown here is derived from an EMBL/GenBank/DDBJ whole genome shotgun (WGS) entry which is preliminary data.</text>
</comment>
<dbReference type="Pfam" id="PF14101">
    <property type="entry name" value="DUF4275"/>
    <property type="match status" value="1"/>
</dbReference>
<proteinExistence type="predicted"/>
<reference evidence="1 2" key="1">
    <citation type="submission" date="2017-09" db="EMBL/GenBank/DDBJ databases">
        <title>Large-scale bioinformatics analysis of Bacillus genomes uncovers conserved roles of natural products in bacterial physiology.</title>
        <authorList>
            <consortium name="Agbiome Team Llc"/>
            <person name="Bleich R.M."/>
            <person name="Grubbs K.J."/>
            <person name="Santa Maria K.C."/>
            <person name="Allen S.E."/>
            <person name="Farag S."/>
            <person name="Shank E.A."/>
            <person name="Bowers A."/>
        </authorList>
    </citation>
    <scope>NUCLEOTIDE SEQUENCE [LARGE SCALE GENOMIC DNA]</scope>
    <source>
        <strain evidence="1 2">AFS085496</strain>
    </source>
</reference>
<name>A0A9X6WRN2_BACTU</name>
<sequence>MEFLDVLRKKNMKVRKFQKWGVYFRKRWENNFANHLSDEEKEDIFLYGDKYVCGYLWHIFSYEKKKCLEGTEAERAFHNEVKKECYIFYQHCDEILLIKDASLLHMDDILCETDDAYKGDIYIVDKDFTWTFVKTHEHRWCGPYFTKKCW</sequence>
<organism evidence="1 2">
    <name type="scientific">Bacillus thuringiensis</name>
    <dbReference type="NCBI Taxonomy" id="1428"/>
    <lineage>
        <taxon>Bacteria</taxon>
        <taxon>Bacillati</taxon>
        <taxon>Bacillota</taxon>
        <taxon>Bacilli</taxon>
        <taxon>Bacillales</taxon>
        <taxon>Bacillaceae</taxon>
        <taxon>Bacillus</taxon>
        <taxon>Bacillus cereus group</taxon>
    </lineage>
</organism>
<dbReference type="AlphaFoldDB" id="A0A9X6WRN2"/>
<protein>
    <submittedName>
        <fullName evidence="1">DUF4275 domain-containing protein</fullName>
    </submittedName>
</protein>
<gene>
    <name evidence="1" type="ORF">COJ15_03615</name>
</gene>
<dbReference type="EMBL" id="NUVX01000005">
    <property type="protein sequence ID" value="PFJ43368.1"/>
    <property type="molecule type" value="Genomic_DNA"/>
</dbReference>
<evidence type="ECO:0000313" key="1">
    <source>
        <dbReference type="EMBL" id="PFJ43368.1"/>
    </source>
</evidence>
<dbReference type="Proteomes" id="UP000224003">
    <property type="component" value="Unassembled WGS sequence"/>
</dbReference>
<dbReference type="InterPro" id="IPR025454">
    <property type="entry name" value="DUF4275"/>
</dbReference>
<dbReference type="RefSeq" id="WP_061667782.1">
    <property type="nucleotide sequence ID" value="NZ_JAZDWF010000005.1"/>
</dbReference>
<accession>A0A9X6WRN2</accession>